<dbReference type="Proteomes" id="UP000187735">
    <property type="component" value="Chromosome"/>
</dbReference>
<evidence type="ECO:0000313" key="2">
    <source>
        <dbReference type="Proteomes" id="UP000187735"/>
    </source>
</evidence>
<sequence length="406" mass="44764">MTVYRVQSNLDDYWFALRRTGTNERAIDDIEICFTADHADTHDDIVAHAKYAHHGQQLYTTGNVATGLYVTESVLKKFSQDSTATTWIQKVKVATTQPELKQREDNPINRSVRAIERITEFEDVPSLGDSLGRPATNSAGDYITGFSISMPVTSYKFGGNFASIPAWVNLNGAINRDQISIPLLHRSPSGTVTNSGTVVLPRGTVRLIVDPLTLEPIEESSQIFFPIRWRLVHRPIGHSIPIINQGFSELVYLKDNGNVATTAEIVAENYERVVKRICLDDEGEPIRERSFLDGFGRKLPVAVPSSVSAGTVNVIAHTFPPFTRLQSNTLTLTDDWVGRSIEIPIPGSEYRYSTTITAVSSGVADVSTPWPDAVTTGVDVFYSGISATWLNKYPIANFSTIPMPTS</sequence>
<keyword evidence="2" id="KW-1185">Reference proteome</keyword>
<proteinExistence type="predicted"/>
<accession>A0A1P8WDM0</accession>
<gene>
    <name evidence="1" type="ORF">Fuma_01773</name>
</gene>
<dbReference type="KEGG" id="fmr:Fuma_01773"/>
<dbReference type="EMBL" id="CP017641">
    <property type="protein sequence ID" value="APZ92165.1"/>
    <property type="molecule type" value="Genomic_DNA"/>
</dbReference>
<name>A0A1P8WDM0_9PLAN</name>
<dbReference type="STRING" id="1891926.Fuma_01773"/>
<organism evidence="1 2">
    <name type="scientific">Fuerstiella marisgermanici</name>
    <dbReference type="NCBI Taxonomy" id="1891926"/>
    <lineage>
        <taxon>Bacteria</taxon>
        <taxon>Pseudomonadati</taxon>
        <taxon>Planctomycetota</taxon>
        <taxon>Planctomycetia</taxon>
        <taxon>Planctomycetales</taxon>
        <taxon>Planctomycetaceae</taxon>
        <taxon>Fuerstiella</taxon>
    </lineage>
</organism>
<dbReference type="RefSeq" id="WP_077023824.1">
    <property type="nucleotide sequence ID" value="NZ_CP017641.1"/>
</dbReference>
<reference evidence="1 2" key="1">
    <citation type="journal article" date="2016" name="Front. Microbiol.">
        <title>Fuerstia marisgermanicae gen. nov., sp. nov., an Unusual Member of the Phylum Planctomycetes from the German Wadden Sea.</title>
        <authorList>
            <person name="Kohn T."/>
            <person name="Heuer A."/>
            <person name="Jogler M."/>
            <person name="Vollmers J."/>
            <person name="Boedeker C."/>
            <person name="Bunk B."/>
            <person name="Rast P."/>
            <person name="Borchert D."/>
            <person name="Glockner I."/>
            <person name="Freese H.M."/>
            <person name="Klenk H.P."/>
            <person name="Overmann J."/>
            <person name="Kaster A.K."/>
            <person name="Rohde M."/>
            <person name="Wiegand S."/>
            <person name="Jogler C."/>
        </authorList>
    </citation>
    <scope>NUCLEOTIDE SEQUENCE [LARGE SCALE GENOMIC DNA]</scope>
    <source>
        <strain evidence="1 2">NH11</strain>
    </source>
</reference>
<protein>
    <submittedName>
        <fullName evidence="1">Uncharacterized protein</fullName>
    </submittedName>
</protein>
<dbReference type="AlphaFoldDB" id="A0A1P8WDM0"/>
<evidence type="ECO:0000313" key="1">
    <source>
        <dbReference type="EMBL" id="APZ92165.1"/>
    </source>
</evidence>